<feature type="transmembrane region" description="Helical" evidence="7">
    <location>
        <begin position="283"/>
        <end position="300"/>
    </location>
</feature>
<name>A0ABT9W2Q7_9BACI</name>
<evidence type="ECO:0000256" key="1">
    <source>
        <dbReference type="ARBA" id="ARBA00004651"/>
    </source>
</evidence>
<dbReference type="RefSeq" id="WP_307396521.1">
    <property type="nucleotide sequence ID" value="NZ_BAAADK010000008.1"/>
</dbReference>
<feature type="transmembrane region" description="Helical" evidence="7">
    <location>
        <begin position="369"/>
        <end position="389"/>
    </location>
</feature>
<keyword evidence="4 7" id="KW-0812">Transmembrane</keyword>
<reference evidence="9 10" key="1">
    <citation type="submission" date="2023-07" db="EMBL/GenBank/DDBJ databases">
        <title>Genomic Encyclopedia of Type Strains, Phase IV (KMG-IV): sequencing the most valuable type-strain genomes for metagenomic binning, comparative biology and taxonomic classification.</title>
        <authorList>
            <person name="Goeker M."/>
        </authorList>
    </citation>
    <scope>NUCLEOTIDE SEQUENCE [LARGE SCALE GENOMIC DNA]</scope>
    <source>
        <strain evidence="9 10">DSM 12751</strain>
    </source>
</reference>
<evidence type="ECO:0000256" key="5">
    <source>
        <dbReference type="ARBA" id="ARBA00022989"/>
    </source>
</evidence>
<keyword evidence="10" id="KW-1185">Reference proteome</keyword>
<feature type="transmembrane region" description="Helical" evidence="7">
    <location>
        <begin position="344"/>
        <end position="363"/>
    </location>
</feature>
<dbReference type="PANTHER" id="PTHR43266:SF10">
    <property type="entry name" value="BACILYSIN EXPORTER BACE-RELATED"/>
    <property type="match status" value="1"/>
</dbReference>
<evidence type="ECO:0000313" key="9">
    <source>
        <dbReference type="EMBL" id="MDQ0167533.1"/>
    </source>
</evidence>
<dbReference type="PROSITE" id="PS50850">
    <property type="entry name" value="MFS"/>
    <property type="match status" value="1"/>
</dbReference>
<evidence type="ECO:0000259" key="8">
    <source>
        <dbReference type="PROSITE" id="PS50850"/>
    </source>
</evidence>
<evidence type="ECO:0000256" key="4">
    <source>
        <dbReference type="ARBA" id="ARBA00022692"/>
    </source>
</evidence>
<dbReference type="PANTHER" id="PTHR43266">
    <property type="entry name" value="MACROLIDE-EFFLUX PROTEIN"/>
    <property type="match status" value="1"/>
</dbReference>
<feature type="domain" description="Major facilitator superfamily (MFS) profile" evidence="8">
    <location>
        <begin position="216"/>
        <end position="409"/>
    </location>
</feature>
<evidence type="ECO:0000256" key="2">
    <source>
        <dbReference type="ARBA" id="ARBA00022448"/>
    </source>
</evidence>
<feature type="transmembrane region" description="Helical" evidence="7">
    <location>
        <begin position="12"/>
        <end position="36"/>
    </location>
</feature>
<dbReference type="SUPFAM" id="SSF103473">
    <property type="entry name" value="MFS general substrate transporter"/>
    <property type="match status" value="1"/>
</dbReference>
<organism evidence="9 10">
    <name type="scientific">Caldalkalibacillus horti</name>
    <dbReference type="NCBI Taxonomy" id="77523"/>
    <lineage>
        <taxon>Bacteria</taxon>
        <taxon>Bacillati</taxon>
        <taxon>Bacillota</taxon>
        <taxon>Bacilli</taxon>
        <taxon>Bacillales</taxon>
        <taxon>Bacillaceae</taxon>
        <taxon>Caldalkalibacillus</taxon>
    </lineage>
</organism>
<evidence type="ECO:0000256" key="6">
    <source>
        <dbReference type="ARBA" id="ARBA00023136"/>
    </source>
</evidence>
<keyword evidence="3" id="KW-1003">Cell membrane</keyword>
<proteinExistence type="predicted"/>
<dbReference type="EMBL" id="JAUSTY010000017">
    <property type="protein sequence ID" value="MDQ0167533.1"/>
    <property type="molecule type" value="Genomic_DNA"/>
</dbReference>
<feature type="transmembrane region" description="Helical" evidence="7">
    <location>
        <begin position="48"/>
        <end position="67"/>
    </location>
</feature>
<comment type="caution">
    <text evidence="9">The sequence shown here is derived from an EMBL/GenBank/DDBJ whole genome shotgun (WGS) entry which is preliminary data.</text>
</comment>
<feature type="transmembrane region" description="Helical" evidence="7">
    <location>
        <begin position="251"/>
        <end position="271"/>
    </location>
</feature>
<keyword evidence="5 7" id="KW-1133">Transmembrane helix</keyword>
<sequence length="409" mass="44854">MRTLMQNRSFMFIWLGQSASALGGTFTTFLMSWLAYEFTGSMVAMGSVWVFYMVPSIIVQLISGPYLDRWDRRAVMVFSEWVRAGTFLIALILFFTGQLGLVYLYIIALVMGIAEPLFRPSSMAYVAQILPKDKLVQGNSSLEGTMQLMMLIGPALAGLLLQLIGVQIIIGMLVIVLGLAGFFLFLLPKSNHTYVQKEGWFTQFKEGLSFYKIYPVLLGVGILLMLMNFCVGAVSPMYLPYVTEVLSGSTFQYGLFMSAFSLGMVLGSVLIGAAKEPKDRRKLMLGAAFLEGVGFLVLGVSSVYVLSLLVAVIQGIFIMSFNIHNTTLYQRRVPEHLRGRVFSIRILLAQAGVPVGALLGGIVADAWGVSILFLAIGSLITLVAIIAFLTPIFKQLNDHVPEVQGETSA</sequence>
<keyword evidence="6 7" id="KW-0472">Membrane</keyword>
<comment type="subcellular location">
    <subcellularLocation>
        <location evidence="1">Cell membrane</location>
        <topology evidence="1">Multi-pass membrane protein</topology>
    </subcellularLocation>
</comment>
<dbReference type="Proteomes" id="UP001235840">
    <property type="component" value="Unassembled WGS sequence"/>
</dbReference>
<dbReference type="Pfam" id="PF05977">
    <property type="entry name" value="MFS_3"/>
    <property type="match status" value="1"/>
</dbReference>
<dbReference type="InterPro" id="IPR010290">
    <property type="entry name" value="TM_effector"/>
</dbReference>
<dbReference type="CDD" id="cd06173">
    <property type="entry name" value="MFS_MefA_like"/>
    <property type="match status" value="1"/>
</dbReference>
<protein>
    <submittedName>
        <fullName evidence="9">MFS family permease</fullName>
    </submittedName>
</protein>
<dbReference type="InterPro" id="IPR020846">
    <property type="entry name" value="MFS_dom"/>
</dbReference>
<evidence type="ECO:0000313" key="10">
    <source>
        <dbReference type="Proteomes" id="UP001235840"/>
    </source>
</evidence>
<accession>A0ABT9W2Q7</accession>
<gene>
    <name evidence="9" type="ORF">J2S11_003458</name>
</gene>
<keyword evidence="2" id="KW-0813">Transport</keyword>
<evidence type="ECO:0000256" key="3">
    <source>
        <dbReference type="ARBA" id="ARBA00022475"/>
    </source>
</evidence>
<dbReference type="InterPro" id="IPR036259">
    <property type="entry name" value="MFS_trans_sf"/>
</dbReference>
<feature type="transmembrane region" description="Helical" evidence="7">
    <location>
        <begin position="306"/>
        <end position="323"/>
    </location>
</feature>
<feature type="transmembrane region" description="Helical" evidence="7">
    <location>
        <begin position="87"/>
        <end position="114"/>
    </location>
</feature>
<feature type="transmembrane region" description="Helical" evidence="7">
    <location>
        <begin position="159"/>
        <end position="187"/>
    </location>
</feature>
<dbReference type="Gene3D" id="1.20.1250.20">
    <property type="entry name" value="MFS general substrate transporter like domains"/>
    <property type="match status" value="1"/>
</dbReference>
<evidence type="ECO:0000256" key="7">
    <source>
        <dbReference type="SAM" id="Phobius"/>
    </source>
</evidence>
<feature type="transmembrane region" description="Helical" evidence="7">
    <location>
        <begin position="213"/>
        <end position="239"/>
    </location>
</feature>